<name>A0A2P4X2R6_9STRA</name>
<gene>
    <name evidence="1" type="ORF">PHPALM_31364</name>
</gene>
<dbReference type="SUPFAM" id="SSF48452">
    <property type="entry name" value="TPR-like"/>
    <property type="match status" value="1"/>
</dbReference>
<organism evidence="1 2">
    <name type="scientific">Phytophthora palmivora</name>
    <dbReference type="NCBI Taxonomy" id="4796"/>
    <lineage>
        <taxon>Eukaryota</taxon>
        <taxon>Sar</taxon>
        <taxon>Stramenopiles</taxon>
        <taxon>Oomycota</taxon>
        <taxon>Peronosporomycetes</taxon>
        <taxon>Peronosporales</taxon>
        <taxon>Peronosporaceae</taxon>
        <taxon>Phytophthora</taxon>
    </lineage>
</organism>
<dbReference type="OrthoDB" id="1658288at2759"/>
<sequence>MAGDRIASNAASDARWHARLAALLTASGKHDSAAGHYRRALRDLEETATVSPEDEAQRLKRRLQWQFELAATETKRGRRQDAIKLYEEILQSEPECVEAHVNLAAQLAIADASRLEEALGLCMQALALRPDLAEAHYNRNMLLRRLGRQSEAVRIYWGYLAHDLSASCVKENMPAELARAVFPCDGNQVPTTKKLSGVGSGALCNQMNDAGSSIPSYGIVEGYK</sequence>
<dbReference type="AlphaFoldDB" id="A0A2P4X2R6"/>
<evidence type="ECO:0000313" key="2">
    <source>
        <dbReference type="Proteomes" id="UP000237271"/>
    </source>
</evidence>
<dbReference type="InterPro" id="IPR019734">
    <property type="entry name" value="TPR_rpt"/>
</dbReference>
<reference evidence="1 2" key="1">
    <citation type="journal article" date="2017" name="Genome Biol. Evol.">
        <title>Phytophthora megakarya and P. palmivora, closely related causal agents of cacao black pod rot, underwent increases in genome sizes and gene numbers by different mechanisms.</title>
        <authorList>
            <person name="Ali S.S."/>
            <person name="Shao J."/>
            <person name="Lary D.J."/>
            <person name="Kronmiller B."/>
            <person name="Shen D."/>
            <person name="Strem M.D."/>
            <person name="Amoako-Attah I."/>
            <person name="Akrofi A.Y."/>
            <person name="Begoude B.A."/>
            <person name="Ten Hoopen G.M."/>
            <person name="Coulibaly K."/>
            <person name="Kebe B.I."/>
            <person name="Melnick R.L."/>
            <person name="Guiltinan M.J."/>
            <person name="Tyler B.M."/>
            <person name="Meinhardt L.W."/>
            <person name="Bailey B.A."/>
        </authorList>
    </citation>
    <scope>NUCLEOTIDE SEQUENCE [LARGE SCALE GENOMIC DNA]</scope>
    <source>
        <strain evidence="2">sbr112.9</strain>
    </source>
</reference>
<comment type="caution">
    <text evidence="1">The sequence shown here is derived from an EMBL/GenBank/DDBJ whole genome shotgun (WGS) entry which is preliminary data.</text>
</comment>
<protein>
    <submittedName>
        <fullName evidence="1">Uncharacterized protein</fullName>
    </submittedName>
</protein>
<dbReference type="EMBL" id="NCKW01017006">
    <property type="protein sequence ID" value="POM59844.1"/>
    <property type="molecule type" value="Genomic_DNA"/>
</dbReference>
<keyword evidence="2" id="KW-1185">Reference proteome</keyword>
<dbReference type="Gene3D" id="1.25.40.10">
    <property type="entry name" value="Tetratricopeptide repeat domain"/>
    <property type="match status" value="2"/>
</dbReference>
<evidence type="ECO:0000313" key="1">
    <source>
        <dbReference type="EMBL" id="POM59844.1"/>
    </source>
</evidence>
<dbReference type="InterPro" id="IPR011990">
    <property type="entry name" value="TPR-like_helical_dom_sf"/>
</dbReference>
<accession>A0A2P4X2R6</accession>
<proteinExistence type="predicted"/>
<dbReference type="Proteomes" id="UP000237271">
    <property type="component" value="Unassembled WGS sequence"/>
</dbReference>
<dbReference type="SMART" id="SM00028">
    <property type="entry name" value="TPR"/>
    <property type="match status" value="3"/>
</dbReference>